<proteinExistence type="predicted"/>
<dbReference type="AlphaFoldDB" id="A0A518IU32"/>
<protein>
    <submittedName>
        <fullName evidence="1">Uncharacterized protein</fullName>
    </submittedName>
</protein>
<organism evidence="1 2">
    <name type="scientific">Rosistilla oblonga</name>
    <dbReference type="NCBI Taxonomy" id="2527990"/>
    <lineage>
        <taxon>Bacteria</taxon>
        <taxon>Pseudomonadati</taxon>
        <taxon>Planctomycetota</taxon>
        <taxon>Planctomycetia</taxon>
        <taxon>Pirellulales</taxon>
        <taxon>Pirellulaceae</taxon>
        <taxon>Rosistilla</taxon>
    </lineage>
</organism>
<evidence type="ECO:0000313" key="2">
    <source>
        <dbReference type="Proteomes" id="UP000316770"/>
    </source>
</evidence>
<sequence>MIADITLALADKCIAQRRSNPPQQISHLGVKLRCKYQHEAQASEFSLFSHTGATLSRVEFESLACASCWYALIVVRFGAYAFSETSQAVEHAVGLLDSWHIGVADAVS</sequence>
<evidence type="ECO:0000313" key="1">
    <source>
        <dbReference type="EMBL" id="QDV56594.1"/>
    </source>
</evidence>
<keyword evidence="2" id="KW-1185">Reference proteome</keyword>
<reference evidence="1 2" key="1">
    <citation type="submission" date="2019-02" db="EMBL/GenBank/DDBJ databases">
        <title>Deep-cultivation of Planctomycetes and their phenomic and genomic characterization uncovers novel biology.</title>
        <authorList>
            <person name="Wiegand S."/>
            <person name="Jogler M."/>
            <person name="Boedeker C."/>
            <person name="Pinto D."/>
            <person name="Vollmers J."/>
            <person name="Rivas-Marin E."/>
            <person name="Kohn T."/>
            <person name="Peeters S.H."/>
            <person name="Heuer A."/>
            <person name="Rast P."/>
            <person name="Oberbeckmann S."/>
            <person name="Bunk B."/>
            <person name="Jeske O."/>
            <person name="Meyerdierks A."/>
            <person name="Storesund J.E."/>
            <person name="Kallscheuer N."/>
            <person name="Luecker S."/>
            <person name="Lage O.M."/>
            <person name="Pohl T."/>
            <person name="Merkel B.J."/>
            <person name="Hornburger P."/>
            <person name="Mueller R.-W."/>
            <person name="Bruemmer F."/>
            <person name="Labrenz M."/>
            <person name="Spormann A.M."/>
            <person name="Op den Camp H."/>
            <person name="Overmann J."/>
            <person name="Amann R."/>
            <person name="Jetten M.S.M."/>
            <person name="Mascher T."/>
            <person name="Medema M.H."/>
            <person name="Devos D.P."/>
            <person name="Kaster A.-K."/>
            <person name="Ovreas L."/>
            <person name="Rohde M."/>
            <person name="Galperin M.Y."/>
            <person name="Jogler C."/>
        </authorList>
    </citation>
    <scope>NUCLEOTIDE SEQUENCE [LARGE SCALE GENOMIC DNA]</scope>
    <source>
        <strain evidence="1 2">Mal33</strain>
    </source>
</reference>
<name>A0A518IU32_9BACT</name>
<dbReference type="RefSeq" id="WP_145285230.1">
    <property type="nucleotide sequence ID" value="NZ_CP036318.1"/>
</dbReference>
<dbReference type="Proteomes" id="UP000316770">
    <property type="component" value="Chromosome"/>
</dbReference>
<accession>A0A518IU32</accession>
<gene>
    <name evidence="1" type="ORF">Mal33_25860</name>
</gene>
<dbReference type="EMBL" id="CP036318">
    <property type="protein sequence ID" value="QDV56594.1"/>
    <property type="molecule type" value="Genomic_DNA"/>
</dbReference>